<dbReference type="InterPro" id="IPR058498">
    <property type="entry name" value="DUF8185"/>
</dbReference>
<dbReference type="Pfam" id="PF26572">
    <property type="entry name" value="DUF8185"/>
    <property type="match status" value="1"/>
</dbReference>
<name>A0A1C6VIJ7_9ACTN</name>
<gene>
    <name evidence="3" type="ORF">GA0070608_3231</name>
</gene>
<evidence type="ECO:0000313" key="3">
    <source>
        <dbReference type="EMBL" id="SCL66163.1"/>
    </source>
</evidence>
<reference evidence="3 4" key="1">
    <citation type="submission" date="2016-06" db="EMBL/GenBank/DDBJ databases">
        <authorList>
            <person name="Kjaerup R.B."/>
            <person name="Dalgaard T.S."/>
            <person name="Juul-Madsen H.R."/>
        </authorList>
    </citation>
    <scope>NUCLEOTIDE SEQUENCE [LARGE SCALE GENOMIC DNA]</scope>
    <source>
        <strain evidence="3 4">DSM 43363</strain>
    </source>
</reference>
<dbReference type="RefSeq" id="WP_176733737.1">
    <property type="nucleotide sequence ID" value="NZ_FMIC01000002.1"/>
</dbReference>
<dbReference type="AlphaFoldDB" id="A0A1C6VIJ7"/>
<dbReference type="Pfam" id="PF26035">
    <property type="entry name" value="DUF8010"/>
    <property type="match status" value="1"/>
</dbReference>
<organism evidence="3 4">
    <name type="scientific">Micromonospora peucetia</name>
    <dbReference type="NCBI Taxonomy" id="47871"/>
    <lineage>
        <taxon>Bacteria</taxon>
        <taxon>Bacillati</taxon>
        <taxon>Actinomycetota</taxon>
        <taxon>Actinomycetes</taxon>
        <taxon>Micromonosporales</taxon>
        <taxon>Micromonosporaceae</taxon>
        <taxon>Micromonospora</taxon>
    </lineage>
</organism>
<evidence type="ECO:0000259" key="2">
    <source>
        <dbReference type="Pfam" id="PF26572"/>
    </source>
</evidence>
<evidence type="ECO:0000313" key="4">
    <source>
        <dbReference type="Proteomes" id="UP000199343"/>
    </source>
</evidence>
<feature type="domain" description="DUF8010" evidence="1">
    <location>
        <begin position="26"/>
        <end position="97"/>
    </location>
</feature>
<sequence>MTATAGPTGPAEAGAGGAVAGGHGIADAADAGAFLARLVRLDRDAPVRLRSAGTTGRTALWGRLPWGVLVVRTVAGDGPGDATVPAGELLAELAGGGGALPARRDERWRWPLPPAASRRVETLPGGELRRIAAAAAGALRDASTRGVAGRAVGQRALRDALLDHVPVVVTPEDPPGEPVEVTQRMVQGLVRMGFLGAAEGSAGAVGGGDVQVRAVGRWVGLVGPYGAIWSQKATDLALRPV</sequence>
<dbReference type="InterPro" id="IPR058323">
    <property type="entry name" value="DUF8010"/>
</dbReference>
<protein>
    <submittedName>
        <fullName evidence="3">Uncharacterized protein</fullName>
    </submittedName>
</protein>
<evidence type="ECO:0000259" key="1">
    <source>
        <dbReference type="Pfam" id="PF26035"/>
    </source>
</evidence>
<dbReference type="STRING" id="47871.GA0070608_3231"/>
<dbReference type="Proteomes" id="UP000199343">
    <property type="component" value="Unassembled WGS sequence"/>
</dbReference>
<feature type="domain" description="DUF8185" evidence="2">
    <location>
        <begin position="113"/>
        <end position="233"/>
    </location>
</feature>
<accession>A0A1C6VIJ7</accession>
<proteinExistence type="predicted"/>
<dbReference type="EMBL" id="FMIC01000002">
    <property type="protein sequence ID" value="SCL66163.1"/>
    <property type="molecule type" value="Genomic_DNA"/>
</dbReference>